<dbReference type="InterPro" id="IPR011009">
    <property type="entry name" value="Kinase-like_dom_sf"/>
</dbReference>
<dbReference type="Gene3D" id="1.10.510.10">
    <property type="entry name" value="Transferase(Phosphotransferase) domain 1"/>
    <property type="match status" value="1"/>
</dbReference>
<keyword evidence="3" id="KW-1185">Reference proteome</keyword>
<keyword evidence="2" id="KW-0418">Kinase</keyword>
<name>A0A7W5FUD4_9BURK</name>
<gene>
    <name evidence="2" type="ORF">FHS03_002865</name>
</gene>
<feature type="domain" description="Protein kinase" evidence="1">
    <location>
        <begin position="1"/>
        <end position="226"/>
    </location>
</feature>
<dbReference type="RefSeq" id="WP_183441618.1">
    <property type="nucleotide sequence ID" value="NZ_JACHXD010000007.1"/>
</dbReference>
<proteinExistence type="predicted"/>
<dbReference type="GO" id="GO:0005524">
    <property type="term" value="F:ATP binding"/>
    <property type="evidence" value="ECO:0007669"/>
    <property type="project" value="InterPro"/>
</dbReference>
<keyword evidence="2" id="KW-0808">Transferase</keyword>
<evidence type="ECO:0000313" key="3">
    <source>
        <dbReference type="Proteomes" id="UP000541535"/>
    </source>
</evidence>
<dbReference type="GO" id="GO:0004674">
    <property type="term" value="F:protein serine/threonine kinase activity"/>
    <property type="evidence" value="ECO:0007669"/>
    <property type="project" value="UniProtKB-KW"/>
</dbReference>
<dbReference type="EMBL" id="JACHXD010000007">
    <property type="protein sequence ID" value="MBB3119810.1"/>
    <property type="molecule type" value="Genomic_DNA"/>
</dbReference>
<dbReference type="SUPFAM" id="SSF56112">
    <property type="entry name" value="Protein kinase-like (PK-like)"/>
    <property type="match status" value="1"/>
</dbReference>
<evidence type="ECO:0000313" key="2">
    <source>
        <dbReference type="EMBL" id="MBB3119810.1"/>
    </source>
</evidence>
<sequence length="259" mass="29504">MTEFADGESLTDWMKNVAAKNLNEKLSVFHRIIVALSHGTIFFKHRDIHPGNIILMPASHVSMGPEFTAMQFDPGIRIIDWGEALPVIFGNYDDEPEHNFTLLKTAPTMIGGSITSLPPEVFSPWKQNADFGGLYESWGMGLLLHRIFLNEELPRAKSLGHYVESISNGSLQRWVDDQVAQLKRMSLPGGLIIPQLLKQMLEISADSRLELSRAARILWDIRYEKFSITDEQTLFKYFSSPNDYEPPDGWTHSFFPDYD</sequence>
<reference evidence="2 3" key="1">
    <citation type="submission" date="2020-08" db="EMBL/GenBank/DDBJ databases">
        <title>Genomic Encyclopedia of Type Strains, Phase III (KMG-III): the genomes of soil and plant-associated and newly described type strains.</title>
        <authorList>
            <person name="Whitman W."/>
        </authorList>
    </citation>
    <scope>NUCLEOTIDE SEQUENCE [LARGE SCALE GENOMIC DNA]</scope>
    <source>
        <strain evidence="2 3">CECT 8897</strain>
    </source>
</reference>
<accession>A0A7W5FUD4</accession>
<evidence type="ECO:0000259" key="1">
    <source>
        <dbReference type="PROSITE" id="PS50011"/>
    </source>
</evidence>
<dbReference type="AlphaFoldDB" id="A0A7W5FUD4"/>
<comment type="caution">
    <text evidence="2">The sequence shown here is derived from an EMBL/GenBank/DDBJ whole genome shotgun (WGS) entry which is preliminary data.</text>
</comment>
<organism evidence="2 3">
    <name type="scientific">Pseudoduganella violacea</name>
    <dbReference type="NCBI Taxonomy" id="1715466"/>
    <lineage>
        <taxon>Bacteria</taxon>
        <taxon>Pseudomonadati</taxon>
        <taxon>Pseudomonadota</taxon>
        <taxon>Betaproteobacteria</taxon>
        <taxon>Burkholderiales</taxon>
        <taxon>Oxalobacteraceae</taxon>
        <taxon>Telluria group</taxon>
        <taxon>Pseudoduganella</taxon>
    </lineage>
</organism>
<dbReference type="Proteomes" id="UP000541535">
    <property type="component" value="Unassembled WGS sequence"/>
</dbReference>
<dbReference type="PROSITE" id="PS50011">
    <property type="entry name" value="PROTEIN_KINASE_DOM"/>
    <property type="match status" value="1"/>
</dbReference>
<dbReference type="InterPro" id="IPR000719">
    <property type="entry name" value="Prot_kinase_dom"/>
</dbReference>
<protein>
    <submittedName>
        <fullName evidence="2">Serine/threonine protein kinase</fullName>
    </submittedName>
</protein>
<keyword evidence="2" id="KW-0723">Serine/threonine-protein kinase</keyword>